<sequence>MDKMNDLLNEPVQLSQGIELNKLFTSPTEFHIDVDFKKGMSDSFFNEDDTMVESDTDNRTGQHLTSIAPDGLLNKLRVHFQFACSDCEDILNTIERSTEQMLLASPEYHSFSELSVKMIDCVPSGDVKMLIIEEGDGPLVPVDAEVTLHYAAYWEKAKIPFDSTLTMNSGIPLRLRLGTGSVLLGLEIGLTAVRGPKARFHLLLQPKVAWGEMGAPPRVKPEPALFVIVLYDVKDVQAAARFNDLPMEEQGKFEVTLRTVKSLHGQAKDLFSRRKYARAIKNYQQSTTVLRLSRPQCEAEEAEVKSLRVTALVNLAVCFHRIGKPKHVLHMCEAIDQIIDIESHCKALFYCGRAHESLGRREQALKYYNMALKLEPKNTEIGKALSHFEGRALESAAREKAMWQSVFKPSPQNKKVVYGVDADFQDGVREMCQSLAGSGEYAKFDLPAGLTRREVDCIKCLVSEFQGLTVDEESGERGKRVTIVNQPK</sequence>
<dbReference type="PANTHER" id="PTHR46674:SF1">
    <property type="entry name" value="INACTIVE PEPTIDYL-PROLYL CIS-TRANS ISOMERASE FKBP6"/>
    <property type="match status" value="1"/>
</dbReference>
<keyword evidence="3 5" id="KW-0802">TPR repeat</keyword>
<dbReference type="Proteomes" id="UP000837857">
    <property type="component" value="Chromosome 30"/>
</dbReference>
<evidence type="ECO:0000256" key="4">
    <source>
        <dbReference type="PROSITE-ProRule" id="PRU00277"/>
    </source>
</evidence>
<gene>
    <name evidence="7" type="ORF">IPOD504_LOCUS12834</name>
</gene>
<dbReference type="InterPro" id="IPR046357">
    <property type="entry name" value="PPIase_dom_sf"/>
</dbReference>
<keyword evidence="2" id="KW-0677">Repeat</keyword>
<dbReference type="PROSITE" id="PS50059">
    <property type="entry name" value="FKBP_PPIASE"/>
    <property type="match status" value="1"/>
</dbReference>
<dbReference type="EMBL" id="OW152842">
    <property type="protein sequence ID" value="CAH2064636.1"/>
    <property type="molecule type" value="Genomic_DNA"/>
</dbReference>
<dbReference type="Pfam" id="PF07719">
    <property type="entry name" value="TPR_2"/>
    <property type="match status" value="1"/>
</dbReference>
<feature type="repeat" description="TPR" evidence="5">
    <location>
        <begin position="345"/>
        <end position="378"/>
    </location>
</feature>
<keyword evidence="4" id="KW-0413">Isomerase</keyword>
<feature type="non-terminal residue" evidence="7">
    <location>
        <position position="488"/>
    </location>
</feature>
<dbReference type="InterPro" id="IPR001179">
    <property type="entry name" value="PPIase_FKBP_dom"/>
</dbReference>
<dbReference type="Pfam" id="PF00254">
    <property type="entry name" value="FKBP_C"/>
    <property type="match status" value="1"/>
</dbReference>
<dbReference type="PANTHER" id="PTHR46674">
    <property type="entry name" value="INACTIVE PEPTIDYL-PROLYL CIS-TRANS ISOMERASE FKBP6"/>
    <property type="match status" value="1"/>
</dbReference>
<evidence type="ECO:0000256" key="1">
    <source>
        <dbReference type="ARBA" id="ARBA00009648"/>
    </source>
</evidence>
<dbReference type="PROSITE" id="PS50005">
    <property type="entry name" value="TPR"/>
    <property type="match status" value="1"/>
</dbReference>
<comment type="similarity">
    <text evidence="1">Belongs to the FKBP6 family.</text>
</comment>
<feature type="domain" description="PPIase FKBP-type" evidence="6">
    <location>
        <begin position="143"/>
        <end position="229"/>
    </location>
</feature>
<keyword evidence="8" id="KW-1185">Reference proteome</keyword>
<dbReference type="Gene3D" id="3.10.50.40">
    <property type="match status" value="1"/>
</dbReference>
<evidence type="ECO:0000256" key="5">
    <source>
        <dbReference type="PROSITE-ProRule" id="PRU00339"/>
    </source>
</evidence>
<keyword evidence="4" id="KW-0697">Rotamase</keyword>
<proteinExistence type="inferred from homology"/>
<evidence type="ECO:0000313" key="8">
    <source>
        <dbReference type="Proteomes" id="UP000837857"/>
    </source>
</evidence>
<dbReference type="InterPro" id="IPR013105">
    <property type="entry name" value="TPR_2"/>
</dbReference>
<evidence type="ECO:0000313" key="7">
    <source>
        <dbReference type="EMBL" id="CAH2064636.1"/>
    </source>
</evidence>
<name>A0ABN8IRN4_9NEOP</name>
<protein>
    <recommendedName>
        <fullName evidence="4">peptidylprolyl isomerase</fullName>
        <ecNumber evidence="4">5.2.1.8</ecNumber>
    </recommendedName>
</protein>
<dbReference type="SUPFAM" id="SSF48452">
    <property type="entry name" value="TPR-like"/>
    <property type="match status" value="1"/>
</dbReference>
<dbReference type="InterPro" id="IPR011990">
    <property type="entry name" value="TPR-like_helical_dom_sf"/>
</dbReference>
<comment type="catalytic activity">
    <reaction evidence="4">
        <text>[protein]-peptidylproline (omega=180) = [protein]-peptidylproline (omega=0)</text>
        <dbReference type="Rhea" id="RHEA:16237"/>
        <dbReference type="Rhea" id="RHEA-COMP:10747"/>
        <dbReference type="Rhea" id="RHEA-COMP:10748"/>
        <dbReference type="ChEBI" id="CHEBI:83833"/>
        <dbReference type="ChEBI" id="CHEBI:83834"/>
        <dbReference type="EC" id="5.2.1.8"/>
    </reaction>
</comment>
<dbReference type="Gene3D" id="1.25.40.10">
    <property type="entry name" value="Tetratricopeptide repeat domain"/>
    <property type="match status" value="1"/>
</dbReference>
<evidence type="ECO:0000256" key="2">
    <source>
        <dbReference type="ARBA" id="ARBA00022737"/>
    </source>
</evidence>
<reference evidence="7" key="1">
    <citation type="submission" date="2022-03" db="EMBL/GenBank/DDBJ databases">
        <authorList>
            <person name="Martin H S."/>
        </authorList>
    </citation>
    <scope>NUCLEOTIDE SEQUENCE</scope>
</reference>
<evidence type="ECO:0000256" key="3">
    <source>
        <dbReference type="ARBA" id="ARBA00022803"/>
    </source>
</evidence>
<organism evidence="7 8">
    <name type="scientific">Iphiclides podalirius</name>
    <name type="common">scarce swallowtail</name>
    <dbReference type="NCBI Taxonomy" id="110791"/>
    <lineage>
        <taxon>Eukaryota</taxon>
        <taxon>Metazoa</taxon>
        <taxon>Ecdysozoa</taxon>
        <taxon>Arthropoda</taxon>
        <taxon>Hexapoda</taxon>
        <taxon>Insecta</taxon>
        <taxon>Pterygota</taxon>
        <taxon>Neoptera</taxon>
        <taxon>Endopterygota</taxon>
        <taxon>Lepidoptera</taxon>
        <taxon>Glossata</taxon>
        <taxon>Ditrysia</taxon>
        <taxon>Papilionoidea</taxon>
        <taxon>Papilionidae</taxon>
        <taxon>Papilioninae</taxon>
        <taxon>Iphiclides</taxon>
    </lineage>
</organism>
<dbReference type="EC" id="5.2.1.8" evidence="4"/>
<accession>A0ABN8IRN4</accession>
<dbReference type="SUPFAM" id="SSF54534">
    <property type="entry name" value="FKBP-like"/>
    <property type="match status" value="1"/>
</dbReference>
<dbReference type="InterPro" id="IPR042282">
    <property type="entry name" value="FKBP6/shu"/>
</dbReference>
<dbReference type="SMART" id="SM00028">
    <property type="entry name" value="TPR"/>
    <property type="match status" value="2"/>
</dbReference>
<evidence type="ECO:0000259" key="6">
    <source>
        <dbReference type="PROSITE" id="PS50059"/>
    </source>
</evidence>
<dbReference type="InterPro" id="IPR019734">
    <property type="entry name" value="TPR_rpt"/>
</dbReference>